<name>A0A699TKZ0_TANCI</name>
<evidence type="ECO:0000256" key="1">
    <source>
        <dbReference type="SAM" id="MobiDB-lite"/>
    </source>
</evidence>
<feature type="region of interest" description="Disordered" evidence="1">
    <location>
        <begin position="79"/>
        <end position="98"/>
    </location>
</feature>
<dbReference type="EMBL" id="BKCJ011258725">
    <property type="protein sequence ID" value="GFD11385.1"/>
    <property type="molecule type" value="Genomic_DNA"/>
</dbReference>
<dbReference type="AlphaFoldDB" id="A0A699TKZ0"/>
<organism evidence="2">
    <name type="scientific">Tanacetum cinerariifolium</name>
    <name type="common">Dalmatian daisy</name>
    <name type="synonym">Chrysanthemum cinerariifolium</name>
    <dbReference type="NCBI Taxonomy" id="118510"/>
    <lineage>
        <taxon>Eukaryota</taxon>
        <taxon>Viridiplantae</taxon>
        <taxon>Streptophyta</taxon>
        <taxon>Embryophyta</taxon>
        <taxon>Tracheophyta</taxon>
        <taxon>Spermatophyta</taxon>
        <taxon>Magnoliopsida</taxon>
        <taxon>eudicotyledons</taxon>
        <taxon>Gunneridae</taxon>
        <taxon>Pentapetalae</taxon>
        <taxon>asterids</taxon>
        <taxon>campanulids</taxon>
        <taxon>Asterales</taxon>
        <taxon>Asteraceae</taxon>
        <taxon>Asteroideae</taxon>
        <taxon>Anthemideae</taxon>
        <taxon>Anthemidinae</taxon>
        <taxon>Tanacetum</taxon>
    </lineage>
</organism>
<comment type="caution">
    <text evidence="2">The sequence shown here is derived from an EMBL/GenBank/DDBJ whole genome shotgun (WGS) entry which is preliminary data.</text>
</comment>
<reference evidence="2" key="1">
    <citation type="journal article" date="2019" name="Sci. Rep.">
        <title>Draft genome of Tanacetum cinerariifolium, the natural source of mosquito coil.</title>
        <authorList>
            <person name="Yamashiro T."/>
            <person name="Shiraishi A."/>
            <person name="Satake H."/>
            <person name="Nakayama K."/>
        </authorList>
    </citation>
    <scope>NUCLEOTIDE SEQUENCE</scope>
</reference>
<evidence type="ECO:0000313" key="2">
    <source>
        <dbReference type="EMBL" id="GFD11385.1"/>
    </source>
</evidence>
<sequence length="136" mass="15324">RKEWKPTGKVFNFVRYNWKPTGRTFIVVGNACPLTRLTTTNKVPLMVPIPLEVVALNHVVTRVYTRRPKVHKSIQNNKPKVAKSMTTNRMKPGTSRGSDTLVAPSSFSFIDCKLSKLFIGIWTPNALSTWPEIALS</sequence>
<protein>
    <submittedName>
        <fullName evidence="2">Uncharacterized protein</fullName>
    </submittedName>
</protein>
<gene>
    <name evidence="2" type="ORF">Tci_883354</name>
</gene>
<proteinExistence type="predicted"/>
<accession>A0A699TKZ0</accession>
<feature type="non-terminal residue" evidence="2">
    <location>
        <position position="1"/>
    </location>
</feature>